<dbReference type="EMBL" id="FWWU01000005">
    <property type="protein sequence ID" value="SMB81804.1"/>
    <property type="molecule type" value="Genomic_DNA"/>
</dbReference>
<proteinExistence type="predicted"/>
<dbReference type="Proteomes" id="UP000192582">
    <property type="component" value="Unassembled WGS sequence"/>
</dbReference>
<organism evidence="1 2">
    <name type="scientific">Deinococcus hopiensis KR-140</name>
    <dbReference type="NCBI Taxonomy" id="695939"/>
    <lineage>
        <taxon>Bacteria</taxon>
        <taxon>Thermotogati</taxon>
        <taxon>Deinococcota</taxon>
        <taxon>Deinococci</taxon>
        <taxon>Deinococcales</taxon>
        <taxon>Deinococcaceae</taxon>
        <taxon>Deinococcus</taxon>
    </lineage>
</organism>
<sequence length="119" mass="14089">MSEPGVDVLCTNRLQSGSNGRDEAVDCSTSLRSDGRLDLREHQLDRIKVWTIRRKEQDPTTLCFNKCWNRRSMMRRQVVHDNDLSWLQDRTNQMADVPFKRWTVDGTSQNERDHRSRKL</sequence>
<accession>A0A1W1UM56</accession>
<protein>
    <submittedName>
        <fullName evidence="1">Uncharacterized protein</fullName>
    </submittedName>
</protein>
<evidence type="ECO:0000313" key="2">
    <source>
        <dbReference type="Proteomes" id="UP000192582"/>
    </source>
</evidence>
<name>A0A1W1UM56_9DEIO</name>
<keyword evidence="2" id="KW-1185">Reference proteome</keyword>
<dbReference type="AlphaFoldDB" id="A0A1W1UM56"/>
<evidence type="ECO:0000313" key="1">
    <source>
        <dbReference type="EMBL" id="SMB81804.1"/>
    </source>
</evidence>
<gene>
    <name evidence="1" type="ORF">SAMN00790413_04729</name>
</gene>
<reference evidence="1 2" key="1">
    <citation type="submission" date="2017-04" db="EMBL/GenBank/DDBJ databases">
        <authorList>
            <person name="Afonso C.L."/>
            <person name="Miller P.J."/>
            <person name="Scott M.A."/>
            <person name="Spackman E."/>
            <person name="Goraichik I."/>
            <person name="Dimitrov K.M."/>
            <person name="Suarez D.L."/>
            <person name="Swayne D.E."/>
        </authorList>
    </citation>
    <scope>NUCLEOTIDE SEQUENCE [LARGE SCALE GENOMIC DNA]</scope>
    <source>
        <strain evidence="1 2">KR-140</strain>
    </source>
</reference>